<organism evidence="5 6">
    <name type="scientific">Duganella flavida</name>
    <dbReference type="NCBI Taxonomy" id="2692175"/>
    <lineage>
        <taxon>Bacteria</taxon>
        <taxon>Pseudomonadati</taxon>
        <taxon>Pseudomonadota</taxon>
        <taxon>Betaproteobacteria</taxon>
        <taxon>Burkholderiales</taxon>
        <taxon>Oxalobacteraceae</taxon>
        <taxon>Telluria group</taxon>
        <taxon>Duganella</taxon>
    </lineage>
</organism>
<sequence length="429" mass="47111">MTAESCIVFDCSHPDASIPIGHFEIDMHGDGRFGYGSQYLQTSHAFSLDPIHVPLQTPEIVVPRRGDGTYGIFSDAGPNAWGAQLTIKLLRESNSRAPQNLVEWFLSSSHHGSGCLGFSTDPSTPPQLNDDIQSSRALSGKALQEVEAYTDNPAMRIDAETAHLLSPGRSLGGARPKTVVMHDGTEHIAKFSRLNDLFDVPAAEYATLRLATKAGINVPSFELINIGKRSVLLIDRFDRVEGSRIHYASAHSFLDPKPLSPHGREYVTSFSYAGIAEVLRLYGADARTDAHELYRRMVFNIMVGNVDDHLRNHAFLLHQHGQYRLSPAFDIVPHIDAANRPQSIGVGEFGPASTIVNALSQCGRFLLTQSEALEIISELKDVTSTWRDEFRYAGMARCDINALASCFTIADAVERQQVQASISLLAAKR</sequence>
<dbReference type="GO" id="GO:0005829">
    <property type="term" value="C:cytosol"/>
    <property type="evidence" value="ECO:0007669"/>
    <property type="project" value="TreeGrafter"/>
</dbReference>
<dbReference type="Pfam" id="PF07804">
    <property type="entry name" value="HipA_C"/>
    <property type="match status" value="1"/>
</dbReference>
<dbReference type="PANTHER" id="PTHR37419">
    <property type="entry name" value="SERINE/THREONINE-PROTEIN KINASE TOXIN HIPA"/>
    <property type="match status" value="1"/>
</dbReference>
<dbReference type="Gene3D" id="1.10.1070.20">
    <property type="match status" value="1"/>
</dbReference>
<proteinExistence type="inferred from homology"/>
<protein>
    <submittedName>
        <fullName evidence="5">Type II toxin-antitoxin system HipA family toxin</fullName>
    </submittedName>
</protein>
<evidence type="ECO:0000256" key="2">
    <source>
        <dbReference type="ARBA" id="ARBA00022679"/>
    </source>
</evidence>
<evidence type="ECO:0000259" key="4">
    <source>
        <dbReference type="Pfam" id="PF07804"/>
    </source>
</evidence>
<accession>A0A6L8K3R5</accession>
<dbReference type="RefSeq" id="WP_161005675.1">
    <property type="nucleotide sequence ID" value="NZ_WWCN01000003.1"/>
</dbReference>
<keyword evidence="6" id="KW-1185">Reference proteome</keyword>
<evidence type="ECO:0000313" key="6">
    <source>
        <dbReference type="Proteomes" id="UP000479335"/>
    </source>
</evidence>
<dbReference type="InterPro" id="IPR052028">
    <property type="entry name" value="HipA_Ser/Thr_kinase"/>
</dbReference>
<dbReference type="Proteomes" id="UP000479335">
    <property type="component" value="Unassembled WGS sequence"/>
</dbReference>
<evidence type="ECO:0000256" key="1">
    <source>
        <dbReference type="ARBA" id="ARBA00010164"/>
    </source>
</evidence>
<dbReference type="InterPro" id="IPR012893">
    <property type="entry name" value="HipA-like_C"/>
</dbReference>
<dbReference type="PANTHER" id="PTHR37419:SF8">
    <property type="entry name" value="TOXIN YJJJ"/>
    <property type="match status" value="1"/>
</dbReference>
<dbReference type="GO" id="GO:0004674">
    <property type="term" value="F:protein serine/threonine kinase activity"/>
    <property type="evidence" value="ECO:0007669"/>
    <property type="project" value="TreeGrafter"/>
</dbReference>
<keyword evidence="3" id="KW-0418">Kinase</keyword>
<keyword evidence="2" id="KW-0808">Transferase</keyword>
<reference evidence="5 6" key="1">
    <citation type="submission" date="2019-12" db="EMBL/GenBank/DDBJ databases">
        <title>Novel species isolated from a subtropical stream in China.</title>
        <authorList>
            <person name="Lu H."/>
        </authorList>
    </citation>
    <scope>NUCLEOTIDE SEQUENCE [LARGE SCALE GENOMIC DNA]</scope>
    <source>
        <strain evidence="5 6">FT135W</strain>
    </source>
</reference>
<name>A0A6L8K3R5_9BURK</name>
<feature type="domain" description="HipA-like C-terminal" evidence="4">
    <location>
        <begin position="170"/>
        <end position="386"/>
    </location>
</feature>
<dbReference type="AlphaFoldDB" id="A0A6L8K3R5"/>
<evidence type="ECO:0000256" key="3">
    <source>
        <dbReference type="ARBA" id="ARBA00022777"/>
    </source>
</evidence>
<gene>
    <name evidence="5" type="ORF">GTP46_05815</name>
</gene>
<comment type="caution">
    <text evidence="5">The sequence shown here is derived from an EMBL/GenBank/DDBJ whole genome shotgun (WGS) entry which is preliminary data.</text>
</comment>
<comment type="similarity">
    <text evidence="1">Belongs to the HipA Ser/Thr kinase family.</text>
</comment>
<dbReference type="EMBL" id="WWCN01000003">
    <property type="protein sequence ID" value="MYM22159.1"/>
    <property type="molecule type" value="Genomic_DNA"/>
</dbReference>
<evidence type="ECO:0000313" key="5">
    <source>
        <dbReference type="EMBL" id="MYM22159.1"/>
    </source>
</evidence>